<gene>
    <name evidence="1" type="ORF">HNQ64_001347</name>
</gene>
<proteinExistence type="predicted"/>
<dbReference type="AlphaFoldDB" id="A0A7W7YIY7"/>
<organism evidence="1 2">
    <name type="scientific">Prosthecobacter dejongeii</name>
    <dbReference type="NCBI Taxonomy" id="48465"/>
    <lineage>
        <taxon>Bacteria</taxon>
        <taxon>Pseudomonadati</taxon>
        <taxon>Verrucomicrobiota</taxon>
        <taxon>Verrucomicrobiia</taxon>
        <taxon>Verrucomicrobiales</taxon>
        <taxon>Verrucomicrobiaceae</taxon>
        <taxon>Prosthecobacter</taxon>
    </lineage>
</organism>
<protein>
    <submittedName>
        <fullName evidence="1">Uncharacterized protein</fullName>
    </submittedName>
</protein>
<keyword evidence="2" id="KW-1185">Reference proteome</keyword>
<comment type="caution">
    <text evidence="1">The sequence shown here is derived from an EMBL/GenBank/DDBJ whole genome shotgun (WGS) entry which is preliminary data.</text>
</comment>
<dbReference type="RefSeq" id="WP_184206664.1">
    <property type="nucleotide sequence ID" value="NZ_JACHIF010000002.1"/>
</dbReference>
<dbReference type="Proteomes" id="UP000534294">
    <property type="component" value="Unassembled WGS sequence"/>
</dbReference>
<sequence>MPGLNIIIGRPPPGVAGESIIRIGAPLFEEVHAGFDLMREVLWVTSLDHPSLVQGSTRTIQSGLPNGLFYAFTKRQIGTKAGRPVVELLSKGWMAPKEETWQFRRNVGGDAANGLVDGFAYAIRTRFSLTRPNGNGSIKVAPVGVTWGFGASVWNPTYGSSWPYAPTGDATGWLRASLEVEELPPLTGICKIVDTFAYDLPNAA</sequence>
<dbReference type="EMBL" id="JACHIF010000002">
    <property type="protein sequence ID" value="MBB5037105.1"/>
    <property type="molecule type" value="Genomic_DNA"/>
</dbReference>
<name>A0A7W7YIY7_9BACT</name>
<evidence type="ECO:0000313" key="2">
    <source>
        <dbReference type="Proteomes" id="UP000534294"/>
    </source>
</evidence>
<evidence type="ECO:0000313" key="1">
    <source>
        <dbReference type="EMBL" id="MBB5037105.1"/>
    </source>
</evidence>
<accession>A0A7W7YIY7</accession>
<reference evidence="1 2" key="1">
    <citation type="submission" date="2020-08" db="EMBL/GenBank/DDBJ databases">
        <title>Genomic Encyclopedia of Type Strains, Phase IV (KMG-IV): sequencing the most valuable type-strain genomes for metagenomic binning, comparative biology and taxonomic classification.</title>
        <authorList>
            <person name="Goeker M."/>
        </authorList>
    </citation>
    <scope>NUCLEOTIDE SEQUENCE [LARGE SCALE GENOMIC DNA]</scope>
    <source>
        <strain evidence="1 2">DSM 12251</strain>
    </source>
</reference>